<feature type="region of interest" description="Disordered" evidence="1">
    <location>
        <begin position="515"/>
        <end position="648"/>
    </location>
</feature>
<feature type="compositionally biased region" description="Acidic residues" evidence="1">
    <location>
        <begin position="158"/>
        <end position="168"/>
    </location>
</feature>
<organism evidence="2 3">
    <name type="scientific">Agrocybe chaxingu</name>
    <dbReference type="NCBI Taxonomy" id="84603"/>
    <lineage>
        <taxon>Eukaryota</taxon>
        <taxon>Fungi</taxon>
        <taxon>Dikarya</taxon>
        <taxon>Basidiomycota</taxon>
        <taxon>Agaricomycotina</taxon>
        <taxon>Agaricomycetes</taxon>
        <taxon>Agaricomycetidae</taxon>
        <taxon>Agaricales</taxon>
        <taxon>Agaricineae</taxon>
        <taxon>Strophariaceae</taxon>
        <taxon>Agrocybe</taxon>
    </lineage>
</organism>
<feature type="region of interest" description="Disordered" evidence="1">
    <location>
        <begin position="760"/>
        <end position="871"/>
    </location>
</feature>
<accession>A0A9W8JQ81</accession>
<feature type="compositionally biased region" description="Low complexity" evidence="1">
    <location>
        <begin position="788"/>
        <end position="816"/>
    </location>
</feature>
<proteinExistence type="predicted"/>
<dbReference type="EMBL" id="JANKHO010002209">
    <property type="protein sequence ID" value="KAJ3493861.1"/>
    <property type="molecule type" value="Genomic_DNA"/>
</dbReference>
<feature type="compositionally biased region" description="Polar residues" evidence="1">
    <location>
        <begin position="1"/>
        <end position="26"/>
    </location>
</feature>
<feature type="compositionally biased region" description="Acidic residues" evidence="1">
    <location>
        <begin position="838"/>
        <end position="854"/>
    </location>
</feature>
<feature type="region of interest" description="Disordered" evidence="1">
    <location>
        <begin position="108"/>
        <end position="199"/>
    </location>
</feature>
<feature type="region of interest" description="Disordered" evidence="1">
    <location>
        <begin position="1"/>
        <end position="90"/>
    </location>
</feature>
<dbReference type="Proteomes" id="UP001148786">
    <property type="component" value="Unassembled WGS sequence"/>
</dbReference>
<feature type="region of interest" description="Disordered" evidence="1">
    <location>
        <begin position="678"/>
        <end position="709"/>
    </location>
</feature>
<feature type="compositionally biased region" description="Polar residues" evidence="1">
    <location>
        <begin position="119"/>
        <end position="139"/>
    </location>
</feature>
<dbReference type="AlphaFoldDB" id="A0A9W8JQ81"/>
<feature type="compositionally biased region" description="Low complexity" evidence="1">
    <location>
        <begin position="315"/>
        <end position="329"/>
    </location>
</feature>
<dbReference type="OrthoDB" id="298344at2759"/>
<feature type="compositionally biased region" description="Polar residues" evidence="1">
    <location>
        <begin position="772"/>
        <end position="786"/>
    </location>
</feature>
<evidence type="ECO:0000313" key="3">
    <source>
        <dbReference type="Proteomes" id="UP001148786"/>
    </source>
</evidence>
<evidence type="ECO:0000313" key="2">
    <source>
        <dbReference type="EMBL" id="KAJ3493861.1"/>
    </source>
</evidence>
<protein>
    <submittedName>
        <fullName evidence="2">Uncharacterized protein</fullName>
    </submittedName>
</protein>
<feature type="compositionally biased region" description="Low complexity" evidence="1">
    <location>
        <begin position="585"/>
        <end position="601"/>
    </location>
</feature>
<feature type="compositionally biased region" description="Polar residues" evidence="1">
    <location>
        <begin position="564"/>
        <end position="582"/>
    </location>
</feature>
<reference evidence="2" key="1">
    <citation type="submission" date="2022-07" db="EMBL/GenBank/DDBJ databases">
        <title>Genome Sequence of Agrocybe chaxingu.</title>
        <authorList>
            <person name="Buettner E."/>
        </authorList>
    </citation>
    <scope>NUCLEOTIDE SEQUENCE</scope>
    <source>
        <strain evidence="2">MP-N11</strain>
    </source>
</reference>
<feature type="compositionally biased region" description="Polar residues" evidence="1">
    <location>
        <begin position="628"/>
        <end position="647"/>
    </location>
</feature>
<feature type="region of interest" description="Disordered" evidence="1">
    <location>
        <begin position="891"/>
        <end position="911"/>
    </location>
</feature>
<evidence type="ECO:0000256" key="1">
    <source>
        <dbReference type="SAM" id="MobiDB-lite"/>
    </source>
</evidence>
<sequence>MDSLENMNTIPTSILPSSHPHMSNGNFGLEEAVAGQGSGPTTNGDHGSPEALLPPTTSSELARTAAQEPISLLRDDAPIHPITTDASNTLEPPKLAFVPIANSPLFQTFTPRTRKPPSIDTNASPTPLRTVRPLNTNTKSLRRDSNASEPISIHTEDAEGEEDDDDVIVVDHLLSRTQSSHSGRDSLFTPPPSSDGIIPLDRLFTPEPPHRRGHLPVIPPTPSPPPPRLIMSHIQVPPLRRPKSEYVWLDRLVGPPKRAKKPNIPSQGPSGLRDALQAAWSNNLELGTEPVPEGDVTRKKRKKNERREGHLNAVAGPSSLATSSSTSGLNMEPKVFKYEGPKKERRQGDGSEKRVKRPRITIDLTVSDEDRLQKTKYKPLLPKQHKQSKQPPPPSSLPVIKKKPARPVSCLMSDVIIPVPSQVLAFNTRFIWRMCGKANISSPSHDFDPWSISSRKRTSLCSVEDSSSYLFDEDEAVMSVGGTLRLVWEEDFRQPAEGDYDSDDSSVVVIESLPREQVQPVPPPPPPQQPPQPPKKIDLAEQFRKKKKAKQKQVPSPLSKKQRSSNPQPHRTPSSDTLSYPTPASPIHVQSISSSVSIDSASNRDDASLASSYPSAKALGKRKAISPPLSTSLMQSFRPYPSSSLSVSPRHAVAQPNANLDVFIHPYASPLDALADYRSGSASTEEQADPVHNDHHRNNTPSSPDLYQAPDTIAVLTGVMPPLNDFETIQTELEDPWASLADSNLGYKFDTIDPTLLGGEPVVIGREDSPSVAGQSQSQAQRSWVYTSGLNVPPSPSSSSTSLSSSSSSKPLASRPRFSKALQDEGAISTPTTTPDGPEIEDDGASTADIDADSIPEMTADRPRRRKLQHRRLADMVPIDEIDTFATTTTSEYRSSLSSDEEGSQSVVSSRIRRPTSKVIYESIHVNRPVSEEVKRDVPTKTKPFPETNWPTTKNDAYCHQCRLCCKKRGAVYVSSRKVSKNPFSGEVIPANQPIQRTTLGGKTNLPTPVTFHQPPPQPPPQPANAVYWGTVYDLSGKRIGRSYF</sequence>
<feature type="region of interest" description="Disordered" evidence="1">
    <location>
        <begin position="283"/>
        <end position="400"/>
    </location>
</feature>
<feature type="compositionally biased region" description="Basic and acidic residues" evidence="1">
    <location>
        <begin position="334"/>
        <end position="353"/>
    </location>
</feature>
<name>A0A9W8JQ81_9AGAR</name>
<comment type="caution">
    <text evidence="2">The sequence shown here is derived from an EMBL/GenBank/DDBJ whole genome shotgun (WGS) entry which is preliminary data.</text>
</comment>
<keyword evidence="3" id="KW-1185">Reference proteome</keyword>
<feature type="compositionally biased region" description="Pro residues" evidence="1">
    <location>
        <begin position="520"/>
        <end position="534"/>
    </location>
</feature>
<gene>
    <name evidence="2" type="ORF">NLJ89_g10921</name>
</gene>